<keyword evidence="6 14" id="KW-0808">Transferase</keyword>
<evidence type="ECO:0000256" key="9">
    <source>
        <dbReference type="ARBA" id="ARBA00022989"/>
    </source>
</evidence>
<feature type="transmembrane region" description="Helical" evidence="12">
    <location>
        <begin position="169"/>
        <end position="192"/>
    </location>
</feature>
<keyword evidence="7" id="KW-0831">Ubiquinone biosynthesis</keyword>
<keyword evidence="10 12" id="KW-0472">Membrane</keyword>
<gene>
    <name evidence="14" type="ORF">JGI4_00547</name>
    <name evidence="13" type="ORF">JGI8_01196</name>
</gene>
<evidence type="ECO:0000313" key="15">
    <source>
        <dbReference type="Proteomes" id="UP000182011"/>
    </source>
</evidence>
<evidence type="ECO:0000256" key="10">
    <source>
        <dbReference type="ARBA" id="ARBA00023136"/>
    </source>
</evidence>
<organism evidence="14 15">
    <name type="scientific">Candidatus Kryptonium thompsonii</name>
    <dbReference type="NCBI Taxonomy" id="1633631"/>
    <lineage>
        <taxon>Bacteria</taxon>
        <taxon>Pseudomonadati</taxon>
        <taxon>Candidatus Kryptoniota</taxon>
        <taxon>Candidatus Kryptonium</taxon>
    </lineage>
</organism>
<dbReference type="Proteomes" id="UP000182200">
    <property type="component" value="Unassembled WGS sequence"/>
</dbReference>
<dbReference type="STRING" id="1633631.GCA_001442925_00547"/>
<feature type="transmembrane region" description="Helical" evidence="12">
    <location>
        <begin position="143"/>
        <end position="163"/>
    </location>
</feature>
<comment type="similarity">
    <text evidence="3">Belongs to the UbiA prenyltransferase family.</text>
</comment>
<evidence type="ECO:0000256" key="12">
    <source>
        <dbReference type="SAM" id="Phobius"/>
    </source>
</evidence>
<accession>A0A0P1LWT2</accession>
<dbReference type="InterPro" id="IPR044878">
    <property type="entry name" value="UbiA_sf"/>
</dbReference>
<accession>A0A0P1MDQ6</accession>
<accession>A0A0P1LLD3</accession>
<name>A0A0P1P287_9BACT</name>
<keyword evidence="9 12" id="KW-1133">Transmembrane helix</keyword>
<keyword evidence="5" id="KW-0997">Cell inner membrane</keyword>
<dbReference type="PANTHER" id="PTHR11048">
    <property type="entry name" value="PRENYLTRANSFERASES"/>
    <property type="match status" value="1"/>
</dbReference>
<accession>A0A0P1P287</accession>
<evidence type="ECO:0000313" key="13">
    <source>
        <dbReference type="EMBL" id="CUS88347.1"/>
    </source>
</evidence>
<dbReference type="Proteomes" id="UP000182011">
    <property type="component" value="Unassembled WGS sequence"/>
</dbReference>
<dbReference type="EMBL" id="CZVI01000015">
    <property type="protein sequence ID" value="CUS88347.1"/>
    <property type="molecule type" value="Genomic_DNA"/>
</dbReference>
<feature type="transmembrane region" description="Helical" evidence="12">
    <location>
        <begin position="93"/>
        <end position="113"/>
    </location>
</feature>
<feature type="transmembrane region" description="Helical" evidence="12">
    <location>
        <begin position="52"/>
        <end position="72"/>
    </location>
</feature>
<accession>A0A0P1MSZ5</accession>
<evidence type="ECO:0000256" key="5">
    <source>
        <dbReference type="ARBA" id="ARBA00022519"/>
    </source>
</evidence>
<sequence length="293" mass="33208">MQLVEKLTVLIDKVLTYGKMIRFSHTVFALPFAFSSVVFSSLFYKVTLEKMFWILIAMLGARSSAMGFNRIVDRRIDALNPRTKNRELPTGKISIIEASIFVFFFSALFIYAAYKLNPLCFYLSPVALAVIFFYSFTKRFTWLSHLFLGLSLGLAPVGAWLAIAGRFDLPPIILGFGVLTWIGASDIIYACQDYEFDVKYGLYSIPQKFGIEKALKISSAIHLLTFISFASLKFLLNLGWIYTVGLILIGILLVYQHRIVKPNDLSKVNFAFNNVNSLVSTTYFVFSSLELMF</sequence>
<dbReference type="NCBIfam" id="TIGR01475">
    <property type="entry name" value="ubiA_other"/>
    <property type="match status" value="1"/>
</dbReference>
<protein>
    <recommendedName>
        <fullName evidence="11">4-hydroxybenzoate polyprenyltransferase</fullName>
        <ecNumber evidence="11">2.5.1.39</ecNumber>
    </recommendedName>
</protein>
<dbReference type="PANTHER" id="PTHR11048:SF28">
    <property type="entry name" value="4-HYDROXYBENZOATE POLYPRENYLTRANSFERASE, MITOCHONDRIAL"/>
    <property type="match status" value="1"/>
</dbReference>
<evidence type="ECO:0000256" key="6">
    <source>
        <dbReference type="ARBA" id="ARBA00022679"/>
    </source>
</evidence>
<evidence type="ECO:0000256" key="3">
    <source>
        <dbReference type="ARBA" id="ARBA00005985"/>
    </source>
</evidence>
<dbReference type="GO" id="GO:0006744">
    <property type="term" value="P:ubiquinone biosynthetic process"/>
    <property type="evidence" value="ECO:0007669"/>
    <property type="project" value="UniProtKB-KW"/>
</dbReference>
<feature type="transmembrane region" description="Helical" evidence="12">
    <location>
        <begin position="119"/>
        <end position="136"/>
    </location>
</feature>
<dbReference type="Pfam" id="PF01040">
    <property type="entry name" value="UbiA"/>
    <property type="match status" value="1"/>
</dbReference>
<evidence type="ECO:0000313" key="16">
    <source>
        <dbReference type="Proteomes" id="UP000182200"/>
    </source>
</evidence>
<dbReference type="Gene3D" id="1.10.357.140">
    <property type="entry name" value="UbiA prenyltransferase"/>
    <property type="match status" value="1"/>
</dbReference>
<accession>A0A0S4MVL7</accession>
<accession>A0A0N7MST6</accession>
<dbReference type="GO" id="GO:0008412">
    <property type="term" value="F:4-hydroxybenzoate polyprenyltransferase activity"/>
    <property type="evidence" value="ECO:0007669"/>
    <property type="project" value="UniProtKB-EC"/>
</dbReference>
<dbReference type="GO" id="GO:0005886">
    <property type="term" value="C:plasma membrane"/>
    <property type="evidence" value="ECO:0007669"/>
    <property type="project" value="TreeGrafter"/>
</dbReference>
<evidence type="ECO:0000256" key="11">
    <source>
        <dbReference type="ARBA" id="ARBA00034524"/>
    </source>
</evidence>
<reference evidence="14 15" key="2">
    <citation type="submission" date="2015-11" db="EMBL/GenBank/DDBJ databases">
        <authorList>
            <person name="Zhang Y."/>
            <person name="Guo Z."/>
        </authorList>
    </citation>
    <scope>NUCLEOTIDE SEQUENCE [LARGE SCALE GENOMIC DNA]</scope>
    <source>
        <strain evidence="14">JGI-4</strain>
    </source>
</reference>
<evidence type="ECO:0000256" key="4">
    <source>
        <dbReference type="ARBA" id="ARBA00022475"/>
    </source>
</evidence>
<accession>A0A0P1LHT1</accession>
<comment type="cofactor">
    <cofactor evidence="1">
        <name>Mg(2+)</name>
        <dbReference type="ChEBI" id="CHEBI:18420"/>
    </cofactor>
</comment>
<evidence type="ECO:0000256" key="1">
    <source>
        <dbReference type="ARBA" id="ARBA00001946"/>
    </source>
</evidence>
<dbReference type="EC" id="2.5.1.39" evidence="11"/>
<dbReference type="FunFam" id="1.20.120.1780:FF:000001">
    <property type="entry name" value="4-hydroxybenzoate octaprenyltransferase"/>
    <property type="match status" value="1"/>
</dbReference>
<dbReference type="InterPro" id="IPR039653">
    <property type="entry name" value="Prenyltransferase"/>
</dbReference>
<feature type="transmembrane region" description="Helical" evidence="12">
    <location>
        <begin position="27"/>
        <end position="46"/>
    </location>
</feature>
<evidence type="ECO:0000256" key="2">
    <source>
        <dbReference type="ARBA" id="ARBA00004141"/>
    </source>
</evidence>
<evidence type="ECO:0000256" key="8">
    <source>
        <dbReference type="ARBA" id="ARBA00022692"/>
    </source>
</evidence>
<dbReference type="Gene3D" id="1.20.120.1780">
    <property type="entry name" value="UbiA prenyltransferase"/>
    <property type="match status" value="1"/>
</dbReference>
<evidence type="ECO:0000313" key="14">
    <source>
        <dbReference type="EMBL" id="CUU02584.1"/>
    </source>
</evidence>
<reference evidence="13 16" key="1">
    <citation type="submission" date="2015-11" db="EMBL/GenBank/DDBJ databases">
        <authorList>
            <person name="Varghese N."/>
        </authorList>
    </citation>
    <scope>NUCLEOTIDE SEQUENCE [LARGE SCALE GENOMIC DNA]</scope>
    <source>
        <strain evidence="13 16">JGI-8</strain>
    </source>
</reference>
<dbReference type="EMBL" id="FAOP01000003">
    <property type="protein sequence ID" value="CUU02584.1"/>
    <property type="molecule type" value="Genomic_DNA"/>
</dbReference>
<dbReference type="CDD" id="cd13959">
    <property type="entry name" value="PT_UbiA_COQ2"/>
    <property type="match status" value="1"/>
</dbReference>
<proteinExistence type="inferred from homology"/>
<dbReference type="InterPro" id="IPR000537">
    <property type="entry name" value="UbiA_prenyltransferase"/>
</dbReference>
<dbReference type="FunFam" id="1.10.357.140:FF:000008">
    <property type="entry name" value="4-hydroxybenzoate octaprenyltransferase"/>
    <property type="match status" value="1"/>
</dbReference>
<feature type="transmembrane region" description="Helical" evidence="12">
    <location>
        <begin position="238"/>
        <end position="256"/>
    </location>
</feature>
<dbReference type="InterPro" id="IPR006371">
    <property type="entry name" value="Polyprenyltransferase_UbiA-li"/>
</dbReference>
<accession>A0A0P1LQ93</accession>
<keyword evidence="4" id="KW-1003">Cell membrane</keyword>
<keyword evidence="8 12" id="KW-0812">Transmembrane</keyword>
<dbReference type="AlphaFoldDB" id="A0A0P1P287"/>
<comment type="subcellular location">
    <subcellularLocation>
        <location evidence="2">Membrane</location>
        <topology evidence="2">Multi-pass membrane protein</topology>
    </subcellularLocation>
</comment>
<keyword evidence="16" id="KW-1185">Reference proteome</keyword>
<evidence type="ECO:0000256" key="7">
    <source>
        <dbReference type="ARBA" id="ARBA00022688"/>
    </source>
</evidence>